<dbReference type="PANTHER" id="PTHR43549:SF3">
    <property type="entry name" value="MULTIDRUG RESISTANCE PROTEIN YPNP-RELATED"/>
    <property type="match status" value="1"/>
</dbReference>
<name>W1VLM2_9ACTO</name>
<dbReference type="InterPro" id="IPR052031">
    <property type="entry name" value="Membrane_Transporter-Flippase"/>
</dbReference>
<proteinExistence type="predicted"/>
<keyword evidence="5" id="KW-0133">Cell shape</keyword>
<keyword evidence="4 9" id="KW-0812">Transmembrane</keyword>
<evidence type="ECO:0000313" key="10">
    <source>
        <dbReference type="EMBL" id="ETJ05710.1"/>
    </source>
</evidence>
<evidence type="ECO:0000256" key="6">
    <source>
        <dbReference type="ARBA" id="ARBA00022984"/>
    </source>
</evidence>
<feature type="transmembrane region" description="Helical" evidence="9">
    <location>
        <begin position="170"/>
        <end position="189"/>
    </location>
</feature>
<gene>
    <name evidence="10" type="ORF">Q605_AUC00453G0001</name>
</gene>
<accession>W1VLM2</accession>
<dbReference type="Pfam" id="PF03023">
    <property type="entry name" value="MurJ"/>
    <property type="match status" value="1"/>
</dbReference>
<evidence type="ECO:0000256" key="8">
    <source>
        <dbReference type="ARBA" id="ARBA00023136"/>
    </source>
</evidence>
<feature type="transmembrane region" description="Helical" evidence="9">
    <location>
        <begin position="130"/>
        <end position="150"/>
    </location>
</feature>
<comment type="subcellular location">
    <subcellularLocation>
        <location evidence="1">Cell membrane</location>
        <topology evidence="1">Multi-pass membrane protein</topology>
    </subcellularLocation>
</comment>
<dbReference type="Proteomes" id="UP000018852">
    <property type="component" value="Unassembled WGS sequence"/>
</dbReference>
<evidence type="ECO:0000313" key="11">
    <source>
        <dbReference type="Proteomes" id="UP000018852"/>
    </source>
</evidence>
<dbReference type="PANTHER" id="PTHR43549">
    <property type="entry name" value="MULTIDRUG RESISTANCE PROTEIN YPNP-RELATED"/>
    <property type="match status" value="1"/>
</dbReference>
<dbReference type="GO" id="GO:0005886">
    <property type="term" value="C:plasma membrane"/>
    <property type="evidence" value="ECO:0007669"/>
    <property type="project" value="UniProtKB-SubCell"/>
</dbReference>
<comment type="caution">
    <text evidence="10">The sequence shown here is derived from an EMBL/GenBank/DDBJ whole genome shotgun (WGS) entry which is preliminary data.</text>
</comment>
<sequence>CSTLGIAVQALVLYIPLRHCGFRPRFILGVRGLGLGSMSKVALWALLGTAIVSLGDLAVTNLGSRAVTAAESAQYAGVVVPSTTMYANALLVYMLPQSLITTSIITALFTRMSEKAVAGDAEGVRDDLSLGLRSVAVFTVLFAAGIMTLAGPALQLFVPSISREVADASAPILAILAVGIIFQGAWFTTQRVMLAYADTKRLLAADCVVGGIAVASCLLAWLLAPATHWMMLAAA</sequence>
<reference evidence="10 11" key="1">
    <citation type="submission" date="2013-12" db="EMBL/GenBank/DDBJ databases">
        <title>A Varibaculum cambriense genome reconstructed from a premature infant gut community with otherwise low bacterial novelty that shifts toward anaerobic metabolism during the third week of life.</title>
        <authorList>
            <person name="Brown C.T."/>
            <person name="Sharon I."/>
            <person name="Thomas B.C."/>
            <person name="Castelle C.J."/>
            <person name="Morowitz M.J."/>
            <person name="Banfield J.F."/>
        </authorList>
    </citation>
    <scope>NUCLEOTIDE SEQUENCE [LARGE SCALE GENOMIC DNA]</scope>
    <source>
        <strain evidence="11">DORA_12</strain>
    </source>
</reference>
<feature type="non-terminal residue" evidence="10">
    <location>
        <position position="1"/>
    </location>
</feature>
<evidence type="ECO:0000256" key="2">
    <source>
        <dbReference type="ARBA" id="ARBA00022448"/>
    </source>
</evidence>
<evidence type="ECO:0000256" key="1">
    <source>
        <dbReference type="ARBA" id="ARBA00004651"/>
    </source>
</evidence>
<keyword evidence="3" id="KW-1003">Cell membrane</keyword>
<keyword evidence="2" id="KW-0813">Transport</keyword>
<dbReference type="InterPro" id="IPR004268">
    <property type="entry name" value="MurJ"/>
</dbReference>
<keyword evidence="6" id="KW-0573">Peptidoglycan synthesis</keyword>
<organism evidence="10 11">
    <name type="scientific">Actinomyces urogenitalis DORA_12</name>
    <dbReference type="NCBI Taxonomy" id="1403939"/>
    <lineage>
        <taxon>Bacteria</taxon>
        <taxon>Bacillati</taxon>
        <taxon>Actinomycetota</taxon>
        <taxon>Actinomycetes</taxon>
        <taxon>Actinomycetales</taxon>
        <taxon>Actinomycetaceae</taxon>
        <taxon>Actinomyces</taxon>
    </lineage>
</organism>
<dbReference type="GO" id="GO:0008360">
    <property type="term" value="P:regulation of cell shape"/>
    <property type="evidence" value="ECO:0007669"/>
    <property type="project" value="UniProtKB-KW"/>
</dbReference>
<feature type="transmembrane region" description="Helical" evidence="9">
    <location>
        <begin position="41"/>
        <end position="59"/>
    </location>
</feature>
<dbReference type="EMBL" id="AZLV01000453">
    <property type="protein sequence ID" value="ETJ05710.1"/>
    <property type="molecule type" value="Genomic_DNA"/>
</dbReference>
<evidence type="ECO:0000256" key="5">
    <source>
        <dbReference type="ARBA" id="ARBA00022960"/>
    </source>
</evidence>
<protein>
    <submittedName>
        <fullName evidence="10">Conserved hypothetical membrane protein</fullName>
    </submittedName>
</protein>
<feature type="transmembrane region" description="Helical" evidence="9">
    <location>
        <begin position="201"/>
        <end position="224"/>
    </location>
</feature>
<feature type="non-terminal residue" evidence="10">
    <location>
        <position position="235"/>
    </location>
</feature>
<evidence type="ECO:0000256" key="7">
    <source>
        <dbReference type="ARBA" id="ARBA00022989"/>
    </source>
</evidence>
<keyword evidence="7 9" id="KW-1133">Transmembrane helix</keyword>
<evidence type="ECO:0000256" key="9">
    <source>
        <dbReference type="SAM" id="Phobius"/>
    </source>
</evidence>
<keyword evidence="8 9" id="KW-0472">Membrane</keyword>
<evidence type="ECO:0000256" key="4">
    <source>
        <dbReference type="ARBA" id="ARBA00022692"/>
    </source>
</evidence>
<dbReference type="GO" id="GO:0009252">
    <property type="term" value="P:peptidoglycan biosynthetic process"/>
    <property type="evidence" value="ECO:0007669"/>
    <property type="project" value="UniProtKB-KW"/>
</dbReference>
<dbReference type="AlphaFoldDB" id="W1VLM2"/>
<evidence type="ECO:0000256" key="3">
    <source>
        <dbReference type="ARBA" id="ARBA00022475"/>
    </source>
</evidence>